<proteinExistence type="predicted"/>
<evidence type="ECO:0000256" key="1">
    <source>
        <dbReference type="SAM" id="MobiDB-lite"/>
    </source>
</evidence>
<dbReference type="AlphaFoldDB" id="A0A7Z8Z7H5"/>
<name>A0A7Z8Z7H5_RAOTE</name>
<protein>
    <submittedName>
        <fullName evidence="2">Uncharacterized protein</fullName>
    </submittedName>
</protein>
<evidence type="ECO:0000313" key="3">
    <source>
        <dbReference type="Proteomes" id="UP000267630"/>
    </source>
</evidence>
<evidence type="ECO:0000313" key="2">
    <source>
        <dbReference type="EMBL" id="VED47946.1"/>
    </source>
</evidence>
<dbReference type="EMBL" id="LR134253">
    <property type="protein sequence ID" value="VED47946.1"/>
    <property type="molecule type" value="Genomic_DNA"/>
</dbReference>
<dbReference type="Proteomes" id="UP000267630">
    <property type="component" value="Chromosome 3"/>
</dbReference>
<feature type="region of interest" description="Disordered" evidence="1">
    <location>
        <begin position="1"/>
        <end position="26"/>
    </location>
</feature>
<sequence>MNDAPPVITNSALLNPRAAKKPASTAHPDRFCCQRIISHLTAAVRLKDGPLRALISR</sequence>
<reference evidence="2 3" key="1">
    <citation type="submission" date="2018-12" db="EMBL/GenBank/DDBJ databases">
        <authorList>
            <consortium name="Pathogen Informatics"/>
        </authorList>
    </citation>
    <scope>NUCLEOTIDE SEQUENCE [LARGE SCALE GENOMIC DNA]</scope>
    <source>
        <strain evidence="2 3">NCTC9997</strain>
    </source>
</reference>
<accession>A0A7Z8Z7H5</accession>
<gene>
    <name evidence="2" type="ORF">NCTC9997_01769</name>
</gene>
<keyword evidence="3" id="KW-1185">Reference proteome</keyword>
<organism evidence="2 3">
    <name type="scientific">Raoultella terrigena</name>
    <name type="common">Klebsiella terrigena</name>
    <dbReference type="NCBI Taxonomy" id="577"/>
    <lineage>
        <taxon>Bacteria</taxon>
        <taxon>Pseudomonadati</taxon>
        <taxon>Pseudomonadota</taxon>
        <taxon>Gammaproteobacteria</taxon>
        <taxon>Enterobacterales</taxon>
        <taxon>Enterobacteriaceae</taxon>
        <taxon>Klebsiella/Raoultella group</taxon>
        <taxon>Raoultella</taxon>
    </lineage>
</organism>